<feature type="compositionally biased region" description="Low complexity" evidence="1">
    <location>
        <begin position="386"/>
        <end position="407"/>
    </location>
</feature>
<evidence type="ECO:0000313" key="4">
    <source>
        <dbReference type="EMBL" id="QGF23088.1"/>
    </source>
</evidence>
<dbReference type="AlphaFoldDB" id="A0A5Q2F8T4"/>
<accession>A0A5Q2F8T4</accession>
<reference evidence="4 5" key="1">
    <citation type="submission" date="2019-10" db="EMBL/GenBank/DDBJ databases">
        <title>Genomic analysis of Raineyella sp. CBA3103.</title>
        <authorList>
            <person name="Roh S.W."/>
        </authorList>
    </citation>
    <scope>NUCLEOTIDE SEQUENCE [LARGE SCALE GENOMIC DNA]</scope>
    <source>
        <strain evidence="4 5">CBA3103</strain>
    </source>
</reference>
<feature type="compositionally biased region" description="Basic residues" evidence="1">
    <location>
        <begin position="408"/>
        <end position="421"/>
    </location>
</feature>
<proteinExistence type="predicted"/>
<gene>
    <name evidence="4" type="ORF">Rai3103_04745</name>
</gene>
<dbReference type="Pfam" id="PF09972">
    <property type="entry name" value="DUF2207"/>
    <property type="match status" value="1"/>
</dbReference>
<feature type="domain" description="DUF2207" evidence="3">
    <location>
        <begin position="58"/>
        <end position="248"/>
    </location>
</feature>
<keyword evidence="2" id="KW-0812">Transmembrane</keyword>
<evidence type="ECO:0000256" key="1">
    <source>
        <dbReference type="SAM" id="MobiDB-lite"/>
    </source>
</evidence>
<dbReference type="InterPro" id="IPR018702">
    <property type="entry name" value="DUF2207"/>
</dbReference>
<evidence type="ECO:0000256" key="2">
    <source>
        <dbReference type="SAM" id="Phobius"/>
    </source>
</evidence>
<organism evidence="4 5">
    <name type="scientific">Raineyella fluvialis</name>
    <dbReference type="NCBI Taxonomy" id="2662261"/>
    <lineage>
        <taxon>Bacteria</taxon>
        <taxon>Bacillati</taxon>
        <taxon>Actinomycetota</taxon>
        <taxon>Actinomycetes</taxon>
        <taxon>Propionibacteriales</taxon>
        <taxon>Propionibacteriaceae</taxon>
        <taxon>Raineyella</taxon>
    </lineage>
</organism>
<dbReference type="EMBL" id="CP045725">
    <property type="protein sequence ID" value="QGF23088.1"/>
    <property type="molecule type" value="Genomic_DNA"/>
</dbReference>
<name>A0A5Q2F8T4_9ACTN</name>
<feature type="region of interest" description="Disordered" evidence="1">
    <location>
        <begin position="378"/>
        <end position="443"/>
    </location>
</feature>
<sequence length="443" mass="46790">MRAPSGPYRRDMAPSPRSSHPVHSLRGILLVLALLALVVTPPVLAPPAPARAADTPVIRRMDITAVADRERGTMHVTQDFDMQFFGSGNHGPYVYFVTRQAITGDSEHWRVLTVSNVRAASPTGAPTQLQKDDAAGTYKIRVGDPNRTVSGTQRYILTYDLAGVVNPDARGGHGDEIYWNVLGTGWETPMDQVSVTLQGPADVTGVACYAGAKADSAACGSAIATGNRAVFTQAHLDPKQGLTVVGQWPVGTFVDATPTYAKRFSPASTIAPSPGALGLGAGTLVLGGLLALILFRRRGRDLAYAGLTPGLRPAPGQESAIGPRQKEPVAVRFTPPEDAAPSEIGTLIDGRAGRNDVVAGIVDLAVRGHLRIDEIPRRSARTPGCSPRRWPARRAPSPTGGSSGSPRTGRRCRLRCVRSRTRSSPSTRPRACATTSTPTSPGS</sequence>
<keyword evidence="5" id="KW-1185">Reference proteome</keyword>
<dbReference type="Proteomes" id="UP000386847">
    <property type="component" value="Chromosome"/>
</dbReference>
<feature type="transmembrane region" description="Helical" evidence="2">
    <location>
        <begin position="275"/>
        <end position="295"/>
    </location>
</feature>
<keyword evidence="2" id="KW-0472">Membrane</keyword>
<dbReference type="KEGG" id="rain:Rai3103_04745"/>
<evidence type="ECO:0000313" key="5">
    <source>
        <dbReference type="Proteomes" id="UP000386847"/>
    </source>
</evidence>
<protein>
    <submittedName>
        <fullName evidence="4">DUF2207 domain-containing protein</fullName>
    </submittedName>
</protein>
<keyword evidence="2" id="KW-1133">Transmembrane helix</keyword>
<evidence type="ECO:0000259" key="3">
    <source>
        <dbReference type="Pfam" id="PF09972"/>
    </source>
</evidence>
<feature type="region of interest" description="Disordered" evidence="1">
    <location>
        <begin position="1"/>
        <end position="21"/>
    </location>
</feature>
<feature type="compositionally biased region" description="Polar residues" evidence="1">
    <location>
        <begin position="433"/>
        <end position="443"/>
    </location>
</feature>